<dbReference type="Proteomes" id="UP001179121">
    <property type="component" value="Chromosome"/>
</dbReference>
<feature type="transmembrane region" description="Helical" evidence="1">
    <location>
        <begin position="47"/>
        <end position="65"/>
    </location>
</feature>
<accession>A0AA86N269</accession>
<keyword evidence="1" id="KW-0472">Membrane</keyword>
<gene>
    <name evidence="2" type="ORF">DNFV4_03793</name>
</gene>
<keyword evidence="1" id="KW-0812">Transmembrane</keyword>
<keyword evidence="1" id="KW-1133">Transmembrane helix</keyword>
<dbReference type="RefSeq" id="WP_289270496.1">
    <property type="nucleotide sequence ID" value="NZ_OX365700.1"/>
</dbReference>
<proteinExistence type="predicted"/>
<dbReference type="AlphaFoldDB" id="A0AA86N269"/>
<name>A0AA86N269_9BACT</name>
<reference evidence="2" key="1">
    <citation type="submission" date="2022-10" db="EMBL/GenBank/DDBJ databases">
        <authorList>
            <person name="Koch H."/>
        </authorList>
    </citation>
    <scope>NUCLEOTIDE SEQUENCE</scope>
    <source>
        <strain evidence="2">DNF</strain>
    </source>
</reference>
<keyword evidence="3" id="KW-1185">Reference proteome</keyword>
<evidence type="ECO:0000313" key="3">
    <source>
        <dbReference type="Proteomes" id="UP001179121"/>
    </source>
</evidence>
<evidence type="ECO:0000313" key="2">
    <source>
        <dbReference type="EMBL" id="CAI4033357.1"/>
    </source>
</evidence>
<evidence type="ECO:0000256" key="1">
    <source>
        <dbReference type="SAM" id="Phobius"/>
    </source>
</evidence>
<dbReference type="KEGG" id="nti:DNFV4_03793"/>
<organism evidence="2 3">
    <name type="scientific">Nitrospira tepida</name>
    <dbReference type="NCBI Taxonomy" id="2973512"/>
    <lineage>
        <taxon>Bacteria</taxon>
        <taxon>Pseudomonadati</taxon>
        <taxon>Nitrospirota</taxon>
        <taxon>Nitrospiria</taxon>
        <taxon>Nitrospirales</taxon>
        <taxon>Nitrospiraceae</taxon>
        <taxon>Nitrospira</taxon>
    </lineage>
</organism>
<sequence length="73" mass="8056">MKFSRKPGEPIYLRKHMVALVLALLATIVLPRLYEVFVGPLSFTGRFLSGMVIAVGAGIGLYFLFRSSAQNQP</sequence>
<dbReference type="EMBL" id="OX365700">
    <property type="protein sequence ID" value="CAI4033357.1"/>
    <property type="molecule type" value="Genomic_DNA"/>
</dbReference>
<protein>
    <submittedName>
        <fullName evidence="2">Uncharacterized protein</fullName>
    </submittedName>
</protein>